<evidence type="ECO:0000313" key="8">
    <source>
        <dbReference type="EMBL" id="MCP2333601.1"/>
    </source>
</evidence>
<protein>
    <submittedName>
        <fullName evidence="8">ABC-2 type transport system permease protein</fullName>
    </submittedName>
</protein>
<comment type="caution">
    <text evidence="8">The sequence shown here is derived from an EMBL/GenBank/DDBJ whole genome shotgun (WGS) entry which is preliminary data.</text>
</comment>
<accession>A0ABT1JN88</accession>
<feature type="transmembrane region" description="Helical" evidence="6">
    <location>
        <begin position="130"/>
        <end position="154"/>
    </location>
</feature>
<feature type="transmembrane region" description="Helical" evidence="6">
    <location>
        <begin position="50"/>
        <end position="70"/>
    </location>
</feature>
<evidence type="ECO:0000256" key="4">
    <source>
        <dbReference type="ARBA" id="ARBA00023136"/>
    </source>
</evidence>
<keyword evidence="9" id="KW-1185">Reference proteome</keyword>
<organism evidence="8 9">
    <name type="scientific">Actinoalloteichus caeruleus DSM 43889</name>
    <dbReference type="NCBI Taxonomy" id="1120930"/>
    <lineage>
        <taxon>Bacteria</taxon>
        <taxon>Bacillati</taxon>
        <taxon>Actinomycetota</taxon>
        <taxon>Actinomycetes</taxon>
        <taxon>Pseudonocardiales</taxon>
        <taxon>Pseudonocardiaceae</taxon>
        <taxon>Actinoalloteichus</taxon>
        <taxon>Actinoalloteichus cyanogriseus</taxon>
    </lineage>
</organism>
<feature type="domain" description="ABC-2 type transporter transmembrane" evidence="7">
    <location>
        <begin position="9"/>
        <end position="207"/>
    </location>
</feature>
<name>A0ABT1JN88_ACTCY</name>
<dbReference type="Pfam" id="PF01061">
    <property type="entry name" value="ABC2_membrane"/>
    <property type="match status" value="1"/>
</dbReference>
<reference evidence="8 9" key="1">
    <citation type="submission" date="2022-06" db="EMBL/GenBank/DDBJ databases">
        <title>Genomic Encyclopedia of Type Strains, Phase I: the one thousand microbial genomes (KMG-I) project.</title>
        <authorList>
            <person name="Kyrpides N."/>
        </authorList>
    </citation>
    <scope>NUCLEOTIDE SEQUENCE [LARGE SCALE GENOMIC DNA]</scope>
    <source>
        <strain evidence="8 9">DSM 43889</strain>
    </source>
</reference>
<feature type="transmembrane region" description="Helical" evidence="6">
    <location>
        <begin position="218"/>
        <end position="238"/>
    </location>
</feature>
<dbReference type="PANTHER" id="PTHR43229">
    <property type="entry name" value="NODULATION PROTEIN J"/>
    <property type="match status" value="1"/>
</dbReference>
<evidence type="ECO:0000313" key="9">
    <source>
        <dbReference type="Proteomes" id="UP000791080"/>
    </source>
</evidence>
<dbReference type="InterPro" id="IPR013525">
    <property type="entry name" value="ABC2_TM"/>
</dbReference>
<evidence type="ECO:0000256" key="2">
    <source>
        <dbReference type="ARBA" id="ARBA00022692"/>
    </source>
</evidence>
<evidence type="ECO:0000256" key="6">
    <source>
        <dbReference type="SAM" id="Phobius"/>
    </source>
</evidence>
<keyword evidence="2 6" id="KW-0812">Transmembrane</keyword>
<feature type="transmembrane region" description="Helical" evidence="6">
    <location>
        <begin position="161"/>
        <end position="181"/>
    </location>
</feature>
<feature type="transmembrane region" description="Helical" evidence="6">
    <location>
        <begin position="101"/>
        <end position="124"/>
    </location>
</feature>
<keyword evidence="5" id="KW-0046">Antibiotic resistance</keyword>
<keyword evidence="3 6" id="KW-1133">Transmembrane helix</keyword>
<dbReference type="RefSeq" id="WP_016698284.1">
    <property type="nucleotide sequence ID" value="NZ_AUBJ02000001.1"/>
</dbReference>
<comment type="subcellular location">
    <subcellularLocation>
        <location evidence="1">Membrane</location>
        <topology evidence="1">Multi-pass membrane protein</topology>
    </subcellularLocation>
</comment>
<feature type="transmembrane region" description="Helical" evidence="6">
    <location>
        <begin position="20"/>
        <end position="38"/>
    </location>
</feature>
<dbReference type="PIRSF" id="PIRSF006648">
    <property type="entry name" value="DrrB"/>
    <property type="match status" value="1"/>
</dbReference>
<dbReference type="InterPro" id="IPR051784">
    <property type="entry name" value="Nod_factor_ABC_transporter"/>
</dbReference>
<dbReference type="InterPro" id="IPR000412">
    <property type="entry name" value="ABC_2_transport"/>
</dbReference>
<evidence type="ECO:0000259" key="7">
    <source>
        <dbReference type="Pfam" id="PF01061"/>
    </source>
</evidence>
<evidence type="ECO:0000256" key="3">
    <source>
        <dbReference type="ARBA" id="ARBA00022989"/>
    </source>
</evidence>
<dbReference type="PANTHER" id="PTHR43229:SF2">
    <property type="entry name" value="NODULATION PROTEIN J"/>
    <property type="match status" value="1"/>
</dbReference>
<evidence type="ECO:0000256" key="1">
    <source>
        <dbReference type="ARBA" id="ARBA00004141"/>
    </source>
</evidence>
<evidence type="ECO:0000256" key="5">
    <source>
        <dbReference type="ARBA" id="ARBA00023251"/>
    </source>
</evidence>
<keyword evidence="4 6" id="KW-0472">Membrane</keyword>
<dbReference type="Proteomes" id="UP000791080">
    <property type="component" value="Unassembled WGS sequence"/>
</dbReference>
<proteinExistence type="predicted"/>
<dbReference type="EMBL" id="AUBJ02000001">
    <property type="protein sequence ID" value="MCP2333601.1"/>
    <property type="molecule type" value="Genomic_DNA"/>
</dbReference>
<gene>
    <name evidence="8" type="ORF">G443_003871</name>
</gene>
<sequence length="247" mass="26057">MRMLLLHARYQLLETARIPIAMVGNLVFPALIMLFFVVPQSQVGGDPVAATAAAGQLSLFAVINVCLYTFGAGIAEDRAQPWDAYVRTLPVGAGPRFGGRLLTGLFFCLLGLIPVIVVAALFTSAQASPAQILAGVAVVLGCGVPFLLMGLAVGYHFSVKASLVVVQLLVFPMAFVGGLFMPPEIFPSWLDTASHAVPTRAGRDLVVNALTGGPVDGTALLVLLGWTAVLAVLAVVAFRRDEGRRFR</sequence>